<dbReference type="SUPFAM" id="SSF55040">
    <property type="entry name" value="Molybdenum cofactor biosynthesis protein C, MoaC"/>
    <property type="match status" value="1"/>
</dbReference>
<feature type="domain" description="Molybdopterin cofactor biosynthesis C (MoaC)" evidence="3">
    <location>
        <begin position="71"/>
        <end position="112"/>
    </location>
</feature>
<evidence type="ECO:0000313" key="5">
    <source>
        <dbReference type="Proteomes" id="UP001605036"/>
    </source>
</evidence>
<dbReference type="AlphaFoldDB" id="A0ABD1ZHZ4"/>
<dbReference type="InterPro" id="IPR036522">
    <property type="entry name" value="MoaC_sf"/>
</dbReference>
<comment type="caution">
    <text evidence="4">The sequence shown here is derived from an EMBL/GenBank/DDBJ whole genome shotgun (WGS) entry which is preliminary data.</text>
</comment>
<evidence type="ECO:0000256" key="1">
    <source>
        <dbReference type="ARBA" id="ARBA00005046"/>
    </source>
</evidence>
<proteinExistence type="predicted"/>
<comment type="pathway">
    <text evidence="1">Cofactor biosynthesis; molybdopterin biosynthesis.</text>
</comment>
<reference evidence="4 5" key="1">
    <citation type="submission" date="2024-09" db="EMBL/GenBank/DDBJ databases">
        <title>Chromosome-scale assembly of Riccia fluitans.</title>
        <authorList>
            <person name="Paukszto L."/>
            <person name="Sawicki J."/>
            <person name="Karawczyk K."/>
            <person name="Piernik-Szablinska J."/>
            <person name="Szczecinska M."/>
            <person name="Mazdziarz M."/>
        </authorList>
    </citation>
    <scope>NUCLEOTIDE SEQUENCE [LARGE SCALE GENOMIC DNA]</scope>
    <source>
        <strain evidence="4">Rf_01</strain>
        <tissue evidence="4">Aerial parts of the thallus</tissue>
    </source>
</reference>
<evidence type="ECO:0000313" key="4">
    <source>
        <dbReference type="EMBL" id="KAL2649869.1"/>
    </source>
</evidence>
<organism evidence="4 5">
    <name type="scientific">Riccia fluitans</name>
    <dbReference type="NCBI Taxonomy" id="41844"/>
    <lineage>
        <taxon>Eukaryota</taxon>
        <taxon>Viridiplantae</taxon>
        <taxon>Streptophyta</taxon>
        <taxon>Embryophyta</taxon>
        <taxon>Marchantiophyta</taxon>
        <taxon>Marchantiopsida</taxon>
        <taxon>Marchantiidae</taxon>
        <taxon>Marchantiales</taxon>
        <taxon>Ricciaceae</taxon>
        <taxon>Riccia</taxon>
    </lineage>
</organism>
<name>A0ABD1ZHZ4_9MARC</name>
<dbReference type="GO" id="GO:0006777">
    <property type="term" value="P:Mo-molybdopterin cofactor biosynthetic process"/>
    <property type="evidence" value="ECO:0007669"/>
    <property type="project" value="UniProtKB-KW"/>
</dbReference>
<keyword evidence="5" id="KW-1185">Reference proteome</keyword>
<dbReference type="InterPro" id="IPR002820">
    <property type="entry name" value="Mopterin_CF_biosynth-C_dom"/>
</dbReference>
<dbReference type="Gene3D" id="3.30.70.640">
    <property type="entry name" value="Molybdopterin cofactor biosynthesis C (MoaC) domain"/>
    <property type="match status" value="1"/>
</dbReference>
<dbReference type="Pfam" id="PF01967">
    <property type="entry name" value="MoaC"/>
    <property type="match status" value="1"/>
</dbReference>
<protein>
    <recommendedName>
        <fullName evidence="3">Molybdopterin cofactor biosynthesis C (MoaC) domain-containing protein</fullName>
    </recommendedName>
</protein>
<gene>
    <name evidence="4" type="ORF">R1flu_017997</name>
</gene>
<keyword evidence="2" id="KW-0501">Molybdenum cofactor biosynthesis</keyword>
<evidence type="ECO:0000256" key="2">
    <source>
        <dbReference type="ARBA" id="ARBA00023150"/>
    </source>
</evidence>
<accession>A0ABD1ZHZ4</accession>
<dbReference type="Proteomes" id="UP001605036">
    <property type="component" value="Unassembled WGS sequence"/>
</dbReference>
<dbReference type="EMBL" id="JBHFFA010000001">
    <property type="protein sequence ID" value="KAL2649869.1"/>
    <property type="molecule type" value="Genomic_DNA"/>
</dbReference>
<sequence length="114" mass="12158">MEIVFGRAPESPSQWGGHVASENLKVEFSQDHCVSGEEVSRVSNMREGGGILTVDPQHLTHVECSGKAPLVNVAEKAETKRVAVASGRVLLGPRAFQLVAKNNIAKGDVLTVLI</sequence>
<evidence type="ECO:0000259" key="3">
    <source>
        <dbReference type="Pfam" id="PF01967"/>
    </source>
</evidence>